<dbReference type="Proteomes" id="UP000785679">
    <property type="component" value="Unassembled WGS sequence"/>
</dbReference>
<dbReference type="InterPro" id="IPR042633">
    <property type="entry name" value="CRYZL1"/>
</dbReference>
<dbReference type="OrthoDB" id="9930022at2759"/>
<name>A0A8J8P0W4_HALGN</name>
<accession>A0A8J8P0W4</accession>
<comment type="caution">
    <text evidence="1">The sequence shown here is derived from an EMBL/GenBank/DDBJ whole genome shotgun (WGS) entry which is preliminary data.</text>
</comment>
<dbReference type="EMBL" id="RRYP01001480">
    <property type="protein sequence ID" value="TNV85897.1"/>
    <property type="molecule type" value="Genomic_DNA"/>
</dbReference>
<reference evidence="1" key="1">
    <citation type="submission" date="2019-06" db="EMBL/GenBank/DDBJ databases">
        <authorList>
            <person name="Zheng W."/>
        </authorList>
    </citation>
    <scope>NUCLEOTIDE SEQUENCE</scope>
    <source>
        <strain evidence="1">QDHG01</strain>
    </source>
</reference>
<keyword evidence="2" id="KW-1185">Reference proteome</keyword>
<dbReference type="AlphaFoldDB" id="A0A8J8P0W4"/>
<dbReference type="Gene3D" id="3.90.180.10">
    <property type="entry name" value="Medium-chain alcohol dehydrogenases, catalytic domain"/>
    <property type="match status" value="1"/>
</dbReference>
<organism evidence="1 2">
    <name type="scientific">Halteria grandinella</name>
    <dbReference type="NCBI Taxonomy" id="5974"/>
    <lineage>
        <taxon>Eukaryota</taxon>
        <taxon>Sar</taxon>
        <taxon>Alveolata</taxon>
        <taxon>Ciliophora</taxon>
        <taxon>Intramacronucleata</taxon>
        <taxon>Spirotrichea</taxon>
        <taxon>Stichotrichia</taxon>
        <taxon>Sporadotrichida</taxon>
        <taxon>Halteriidae</taxon>
        <taxon>Halteria</taxon>
    </lineage>
</organism>
<proteinExistence type="predicted"/>
<dbReference type="PANTHER" id="PTHR44461:SF1">
    <property type="entry name" value="QUINONE OXIDOREDUCTASE-LIKE PROTEIN 1"/>
    <property type="match status" value="1"/>
</dbReference>
<protein>
    <submittedName>
        <fullName evidence="1">Uncharacterized protein</fullName>
    </submittedName>
</protein>
<evidence type="ECO:0000313" key="2">
    <source>
        <dbReference type="Proteomes" id="UP000785679"/>
    </source>
</evidence>
<gene>
    <name evidence="1" type="ORF">FGO68_gene4905</name>
</gene>
<dbReference type="PANTHER" id="PTHR44461">
    <property type="entry name" value="QUINONE OXIDOREDUCTASE-LIKE PROTEIN 1"/>
    <property type="match status" value="1"/>
</dbReference>
<evidence type="ECO:0000313" key="1">
    <source>
        <dbReference type="EMBL" id="TNV85897.1"/>
    </source>
</evidence>
<sequence>MIVGHLKSNPDITLLALSREPQHLSVETDIFGEKKFTSFVCPLSLTYILDPSLPKHEKHFEELLSLLDASILPYQSLFLQASLNSDKVQSALILDASLPDSHVALQLLHSLKIKTLAYTLDQFEMQKPLNDEFPQAFMIFTPVDKMVQRAKEVTRGAGFDVIVDYGGEVGEQKRGVIRMLGPFGRVITTARDLQIDPPESEILQELSATIQYTSKETLFKSHTHDAVLLNIISDVVQKHSQGALRVYKPYAIKL</sequence>